<keyword evidence="1" id="KW-0472">Membrane</keyword>
<keyword evidence="1" id="KW-0812">Transmembrane</keyword>
<keyword evidence="1" id="KW-1133">Transmembrane helix</keyword>
<evidence type="ECO:0000256" key="1">
    <source>
        <dbReference type="SAM" id="Phobius"/>
    </source>
</evidence>
<dbReference type="OrthoDB" id="4764223at2"/>
<dbReference type="AlphaFoldDB" id="A0A1X2FC27"/>
<feature type="transmembrane region" description="Helical" evidence="1">
    <location>
        <begin position="40"/>
        <end position="59"/>
    </location>
</feature>
<name>A0A1X2FC27_9MYCO</name>
<proteinExistence type="predicted"/>
<dbReference type="Proteomes" id="UP000193964">
    <property type="component" value="Unassembled WGS sequence"/>
</dbReference>
<accession>A0A1X2FC27</accession>
<protein>
    <submittedName>
        <fullName evidence="2">Uncharacterized protein</fullName>
    </submittedName>
</protein>
<gene>
    <name evidence="2" type="ORF">AWC31_01070</name>
</gene>
<dbReference type="RefSeq" id="WP_085144461.1">
    <property type="nucleotide sequence ID" value="NZ_JACKUA010000036.1"/>
</dbReference>
<evidence type="ECO:0000313" key="2">
    <source>
        <dbReference type="EMBL" id="ORX15992.1"/>
    </source>
</evidence>
<evidence type="ECO:0000313" key="3">
    <source>
        <dbReference type="Proteomes" id="UP000193964"/>
    </source>
</evidence>
<reference evidence="2 3" key="1">
    <citation type="submission" date="2016-01" db="EMBL/GenBank/DDBJ databases">
        <title>The new phylogeny of the genus Mycobacterium.</title>
        <authorList>
            <person name="Tarcisio F."/>
            <person name="Conor M."/>
            <person name="Antonella G."/>
            <person name="Elisabetta G."/>
            <person name="Giulia F.S."/>
            <person name="Sara T."/>
            <person name="Anna F."/>
            <person name="Clotilde B."/>
            <person name="Roberto B."/>
            <person name="Veronica D.S."/>
            <person name="Fabio R."/>
            <person name="Monica P."/>
            <person name="Olivier J."/>
            <person name="Enrico T."/>
            <person name="Nicola S."/>
        </authorList>
    </citation>
    <scope>NUCLEOTIDE SEQUENCE [LARGE SCALE GENOMIC DNA]</scope>
    <source>
        <strain evidence="2 3">ATCC 700010</strain>
    </source>
</reference>
<organism evidence="2 3">
    <name type="scientific">Mycolicibacterium wolinskyi</name>
    <dbReference type="NCBI Taxonomy" id="59750"/>
    <lineage>
        <taxon>Bacteria</taxon>
        <taxon>Bacillati</taxon>
        <taxon>Actinomycetota</taxon>
        <taxon>Actinomycetes</taxon>
        <taxon>Mycobacteriales</taxon>
        <taxon>Mycobacteriaceae</taxon>
        <taxon>Mycolicibacterium</taxon>
    </lineage>
</organism>
<dbReference type="EMBL" id="LQQA01000012">
    <property type="protein sequence ID" value="ORX15992.1"/>
    <property type="molecule type" value="Genomic_DNA"/>
</dbReference>
<sequence length="103" mass="11804">MTPSFGQWILQRARRTWEQASVATRWKINLVLLVGVAAEWLLPPLITVLAAGTLLAYAYRLYRRSVNHAAREDDSQVHAYIGDSLSDDSLRWAVSTWSRKYRA</sequence>
<comment type="caution">
    <text evidence="2">The sequence shown here is derived from an EMBL/GenBank/DDBJ whole genome shotgun (WGS) entry which is preliminary data.</text>
</comment>